<gene>
    <name evidence="11" type="primary">sodA</name>
    <name evidence="11" type="ORF">BTSPAZIEG_0132</name>
</gene>
<dbReference type="PANTHER" id="PTHR43595">
    <property type="entry name" value="37S RIBOSOMAL PROTEIN S26, MITOCHONDRIAL"/>
    <property type="match status" value="1"/>
</dbReference>
<evidence type="ECO:0000313" key="12">
    <source>
        <dbReference type="Proteomes" id="UP000243633"/>
    </source>
</evidence>
<dbReference type="InterPro" id="IPR019832">
    <property type="entry name" value="Mn/Fe_SOD_C"/>
</dbReference>
<dbReference type="GO" id="GO:0004784">
    <property type="term" value="F:superoxide dismutase activity"/>
    <property type="evidence" value="ECO:0007669"/>
    <property type="project" value="UniProtKB-EC"/>
</dbReference>
<organism evidence="11 12">
    <name type="scientific">Buchnera aphidicola subsp. Tuberolachnus salignus</name>
    <dbReference type="NCBI Taxonomy" id="98804"/>
    <lineage>
        <taxon>Bacteria</taxon>
        <taxon>Pseudomonadati</taxon>
        <taxon>Pseudomonadota</taxon>
        <taxon>Gammaproteobacteria</taxon>
        <taxon>Enterobacterales</taxon>
        <taxon>Erwiniaceae</taxon>
        <taxon>Buchnera</taxon>
    </lineage>
</organism>
<feature type="binding site" evidence="7">
    <location>
        <position position="29"/>
    </location>
    <ligand>
        <name>Mn(2+)</name>
        <dbReference type="ChEBI" id="CHEBI:29035"/>
    </ligand>
</feature>
<evidence type="ECO:0000256" key="3">
    <source>
        <dbReference type="ARBA" id="ARBA00012682"/>
    </source>
</evidence>
<keyword evidence="4 7" id="KW-0479">Metal-binding</keyword>
<dbReference type="PANTHER" id="PTHR43595:SF2">
    <property type="entry name" value="SMALL RIBOSOMAL SUBUNIT PROTEIN MS42"/>
    <property type="match status" value="1"/>
</dbReference>
<feature type="domain" description="Manganese/iron superoxide dismutase C-terminal" evidence="10">
    <location>
        <begin position="101"/>
        <end position="201"/>
    </location>
</feature>
<evidence type="ECO:0000256" key="7">
    <source>
        <dbReference type="PIRSR" id="PIRSR000349-1"/>
    </source>
</evidence>
<comment type="function">
    <text evidence="8">Destroys radicals which are normally produced within the cells and which are toxic to biological systems.</text>
</comment>
<dbReference type="Proteomes" id="UP000243633">
    <property type="component" value="Chromosome 1"/>
</dbReference>
<evidence type="ECO:0000256" key="8">
    <source>
        <dbReference type="RuleBase" id="RU000414"/>
    </source>
</evidence>
<dbReference type="SUPFAM" id="SSF46609">
    <property type="entry name" value="Fe,Mn superoxide dismutase (SOD), N-terminal domain"/>
    <property type="match status" value="1"/>
</dbReference>
<evidence type="ECO:0000256" key="4">
    <source>
        <dbReference type="ARBA" id="ARBA00022723"/>
    </source>
</evidence>
<evidence type="ECO:0000259" key="9">
    <source>
        <dbReference type="Pfam" id="PF00081"/>
    </source>
</evidence>
<dbReference type="InterPro" id="IPR036314">
    <property type="entry name" value="SOD_C_sf"/>
</dbReference>
<dbReference type="PROSITE" id="PS00088">
    <property type="entry name" value="SOD_MN"/>
    <property type="match status" value="1"/>
</dbReference>
<dbReference type="PRINTS" id="PR01703">
    <property type="entry name" value="MNSODISMTASE"/>
</dbReference>
<feature type="binding site" evidence="7">
    <location>
        <position position="173"/>
    </location>
    <ligand>
        <name>Mn(2+)</name>
        <dbReference type="ChEBI" id="CHEBI:29035"/>
    </ligand>
</feature>
<dbReference type="RefSeq" id="WP_075472468.1">
    <property type="nucleotide sequence ID" value="NZ_CP135003.1"/>
</dbReference>
<dbReference type="AlphaFoldDB" id="A0A160SYL4"/>
<name>A0A160SYL4_BUCTT</name>
<accession>A0A160SYL4</accession>
<feature type="domain" description="Manganese/iron superoxide dismutase N-terminal" evidence="9">
    <location>
        <begin position="6"/>
        <end position="90"/>
    </location>
</feature>
<reference evidence="12" key="1">
    <citation type="submission" date="2015-10" db="EMBL/GenBank/DDBJ databases">
        <authorList>
            <person name="Manzano-Marin A."/>
            <person name="Manzano-Marin A."/>
        </authorList>
    </citation>
    <scope>NUCLEOTIDE SEQUENCE [LARGE SCALE GENOMIC DNA]</scope>
    <source>
        <strain evidence="12">BTs</strain>
    </source>
</reference>
<dbReference type="Pfam" id="PF02777">
    <property type="entry name" value="Sod_Fe_C"/>
    <property type="match status" value="1"/>
</dbReference>
<protein>
    <recommendedName>
        <fullName evidence="3 8">Superoxide dismutase</fullName>
        <ecNumber evidence="3 8">1.15.1.1</ecNumber>
    </recommendedName>
</protein>
<dbReference type="GO" id="GO:0005737">
    <property type="term" value="C:cytoplasm"/>
    <property type="evidence" value="ECO:0007669"/>
    <property type="project" value="TreeGrafter"/>
</dbReference>
<evidence type="ECO:0000259" key="10">
    <source>
        <dbReference type="Pfam" id="PF02777"/>
    </source>
</evidence>
<dbReference type="InterPro" id="IPR019833">
    <property type="entry name" value="Mn/Fe_SOD_BS"/>
</dbReference>
<dbReference type="InterPro" id="IPR001189">
    <property type="entry name" value="Mn/Fe_SOD"/>
</dbReference>
<dbReference type="EC" id="1.15.1.1" evidence="3 8"/>
<dbReference type="SUPFAM" id="SSF54719">
    <property type="entry name" value="Fe,Mn superoxide dismutase (SOD), C-terminal domain"/>
    <property type="match status" value="1"/>
</dbReference>
<dbReference type="STRING" id="98804.BTSPAZIEG_0132"/>
<dbReference type="PIRSF" id="PIRSF000349">
    <property type="entry name" value="SODismutase"/>
    <property type="match status" value="1"/>
</dbReference>
<dbReference type="Pfam" id="PF00081">
    <property type="entry name" value="Sod_Fe_N"/>
    <property type="match status" value="1"/>
</dbReference>
<dbReference type="GO" id="GO:0046872">
    <property type="term" value="F:metal ion binding"/>
    <property type="evidence" value="ECO:0007669"/>
    <property type="project" value="UniProtKB-KW"/>
</dbReference>
<comment type="similarity">
    <text evidence="2 8">Belongs to the iron/manganese superoxide dismutase family.</text>
</comment>
<evidence type="ECO:0000256" key="6">
    <source>
        <dbReference type="ARBA" id="ARBA00049204"/>
    </source>
</evidence>
<keyword evidence="12" id="KW-1185">Reference proteome</keyword>
<dbReference type="InterPro" id="IPR036324">
    <property type="entry name" value="Mn/Fe_SOD_N_sf"/>
</dbReference>
<dbReference type="Gene3D" id="3.55.40.20">
    <property type="entry name" value="Iron/manganese superoxide dismutase, C-terminal domain"/>
    <property type="match status" value="1"/>
</dbReference>
<proteinExistence type="inferred from homology"/>
<feature type="binding site" evidence="7">
    <location>
        <position position="83"/>
    </location>
    <ligand>
        <name>Mn(2+)</name>
        <dbReference type="ChEBI" id="CHEBI:29035"/>
    </ligand>
</feature>
<evidence type="ECO:0000313" key="11">
    <source>
        <dbReference type="EMBL" id="CUR53111.1"/>
    </source>
</evidence>
<dbReference type="InterPro" id="IPR019831">
    <property type="entry name" value="Mn/Fe_SOD_N"/>
</dbReference>
<keyword evidence="5 8" id="KW-0560">Oxidoreductase</keyword>
<dbReference type="EMBL" id="LN890285">
    <property type="protein sequence ID" value="CUR53111.1"/>
    <property type="molecule type" value="Genomic_DNA"/>
</dbReference>
<evidence type="ECO:0000256" key="2">
    <source>
        <dbReference type="ARBA" id="ARBA00008714"/>
    </source>
</evidence>
<evidence type="ECO:0000256" key="1">
    <source>
        <dbReference type="ARBA" id="ARBA00002170"/>
    </source>
</evidence>
<dbReference type="PATRIC" id="fig|98804.3.peg.125"/>
<comment type="catalytic activity">
    <reaction evidence="6 8">
        <text>2 superoxide + 2 H(+) = H2O2 + O2</text>
        <dbReference type="Rhea" id="RHEA:20696"/>
        <dbReference type="ChEBI" id="CHEBI:15378"/>
        <dbReference type="ChEBI" id="CHEBI:15379"/>
        <dbReference type="ChEBI" id="CHEBI:16240"/>
        <dbReference type="ChEBI" id="CHEBI:18421"/>
        <dbReference type="EC" id="1.15.1.1"/>
    </reaction>
</comment>
<dbReference type="Gene3D" id="1.10.287.990">
    <property type="entry name" value="Fe,Mn superoxide dismutase (SOD) domain"/>
    <property type="match status" value="1"/>
</dbReference>
<comment type="function">
    <text evidence="1">Destroys superoxide anion radicals which are normally produced within the cells and which are toxic to biological systems.</text>
</comment>
<sequence>MKIINKLPILPYSYDHFEPYIDKKTMELHYTKHHAAYLNNVLLFLKTTIYQDKSLSYILKNFDTLKLLKKDVLKNNLGGHINHCFFWKGLKKNTQISNIFYKEINKQFGNFQNFVEIFEKTAMQHFGAGWVWLIKIKNNLKIISTKNQDYPSFLTDRINMDIIPIIGLDLWEHAYYLNYFNQKIEYVRSFWKIINWDRANKLFLKVSHDSLK</sequence>
<evidence type="ECO:0000256" key="5">
    <source>
        <dbReference type="ARBA" id="ARBA00023002"/>
    </source>
</evidence>
<feature type="binding site" evidence="7">
    <location>
        <position position="169"/>
    </location>
    <ligand>
        <name>Mn(2+)</name>
        <dbReference type="ChEBI" id="CHEBI:29035"/>
    </ligand>
</feature>